<dbReference type="PANTHER" id="PTHR10605:SF56">
    <property type="entry name" value="BIFUNCTIONAL HEPARAN SULFATE N-DEACETYLASE_N-SULFOTRANSFERASE"/>
    <property type="match status" value="1"/>
</dbReference>
<evidence type="ECO:0000313" key="2">
    <source>
        <dbReference type="EMBL" id="QIN85266.1"/>
    </source>
</evidence>
<proteinExistence type="predicted"/>
<dbReference type="GO" id="GO:0008146">
    <property type="term" value="F:sulfotransferase activity"/>
    <property type="evidence" value="ECO:0007669"/>
    <property type="project" value="InterPro"/>
</dbReference>
<sequence>MTLPNFLVVGAAKSGTTALYHYLKQHPQVYMGPTKETNFFAFEGQNIHFKGPGDEKISETAITDLEAYKEQFAGVCGEGAIGEASPWYLYSARSAENIHRHIPDAKLIIVLRNPAERAFSSYLHVARDGREHLTFKEGLLAEEERIEQGWEFIWHYQRTGFYAAQVGRFFDVFPREQVRVYLYDDLLANPMGFLKDIYVFLGVDPDFVVDTSLRPNATGIPKNRLLGKLLLQPNPLRSAMKALVPGEVRYGLSQRLNQRLLEKPRPDRETYAELLQSYKKDIRALQDLIGRDLSVWIAGQPL</sequence>
<dbReference type="InterPro" id="IPR037359">
    <property type="entry name" value="NST/OST"/>
</dbReference>
<dbReference type="SUPFAM" id="SSF52540">
    <property type="entry name" value="P-loop containing nucleoside triphosphate hydrolases"/>
    <property type="match status" value="1"/>
</dbReference>
<dbReference type="InterPro" id="IPR027417">
    <property type="entry name" value="P-loop_NTPase"/>
</dbReference>
<dbReference type="EMBL" id="CP045119">
    <property type="protein sequence ID" value="QIN85266.1"/>
    <property type="molecule type" value="Genomic_DNA"/>
</dbReference>
<name>A0A6G8QFI1_9ACTN</name>
<dbReference type="Gene3D" id="3.40.50.300">
    <property type="entry name" value="P-loop containing nucleotide triphosphate hydrolases"/>
    <property type="match status" value="1"/>
</dbReference>
<dbReference type="Pfam" id="PF13469">
    <property type="entry name" value="Sulfotransfer_3"/>
    <property type="match status" value="1"/>
</dbReference>
<gene>
    <name evidence="2" type="ORF">GBA63_18265</name>
</gene>
<keyword evidence="3" id="KW-1185">Reference proteome</keyword>
<organism evidence="2 3">
    <name type="scientific">Rubrobacter tropicus</name>
    <dbReference type="NCBI Taxonomy" id="2653851"/>
    <lineage>
        <taxon>Bacteria</taxon>
        <taxon>Bacillati</taxon>
        <taxon>Actinomycetota</taxon>
        <taxon>Rubrobacteria</taxon>
        <taxon>Rubrobacterales</taxon>
        <taxon>Rubrobacteraceae</taxon>
        <taxon>Rubrobacter</taxon>
    </lineage>
</organism>
<dbReference type="KEGG" id="rub:GBA63_18265"/>
<accession>A0A6G8QFI1</accession>
<protein>
    <submittedName>
        <fullName evidence="2">Sulfotransferase</fullName>
    </submittedName>
</protein>
<evidence type="ECO:0000256" key="1">
    <source>
        <dbReference type="ARBA" id="ARBA00022679"/>
    </source>
</evidence>
<keyword evidence="1 2" id="KW-0808">Transferase</keyword>
<dbReference type="Proteomes" id="UP000501452">
    <property type="component" value="Chromosome"/>
</dbReference>
<reference evidence="2 3" key="1">
    <citation type="submission" date="2019-10" db="EMBL/GenBank/DDBJ databases">
        <title>Rubrobacter sp nov SCSIO 52090 isolated from a deep-sea sediment in the South China Sea.</title>
        <authorList>
            <person name="Chen R.W."/>
        </authorList>
    </citation>
    <scope>NUCLEOTIDE SEQUENCE [LARGE SCALE GENOMIC DNA]</scope>
    <source>
        <strain evidence="2 3">SCSIO 52909</strain>
    </source>
</reference>
<dbReference type="AlphaFoldDB" id="A0A6G8QFI1"/>
<evidence type="ECO:0000313" key="3">
    <source>
        <dbReference type="Proteomes" id="UP000501452"/>
    </source>
</evidence>
<dbReference type="PANTHER" id="PTHR10605">
    <property type="entry name" value="HEPARAN SULFATE SULFOTRANSFERASE"/>
    <property type="match status" value="1"/>
</dbReference>